<gene>
    <name evidence="1" type="ORF">Scep_012580</name>
</gene>
<dbReference type="PANTHER" id="PTHR48165:SF1">
    <property type="entry name" value="TRANSMEMBRANE PROTEIN"/>
    <property type="match status" value="1"/>
</dbReference>
<evidence type="ECO:0000313" key="2">
    <source>
        <dbReference type="Proteomes" id="UP001419268"/>
    </source>
</evidence>
<dbReference type="PANTHER" id="PTHR48165">
    <property type="entry name" value="BNAC03G44900D PROTEIN"/>
    <property type="match status" value="1"/>
</dbReference>
<protein>
    <submittedName>
        <fullName evidence="1">Uncharacterized protein</fullName>
    </submittedName>
</protein>
<dbReference type="Proteomes" id="UP001419268">
    <property type="component" value="Unassembled WGS sequence"/>
</dbReference>
<name>A0AAP0JHK9_9MAGN</name>
<organism evidence="1 2">
    <name type="scientific">Stephania cephalantha</name>
    <dbReference type="NCBI Taxonomy" id="152367"/>
    <lineage>
        <taxon>Eukaryota</taxon>
        <taxon>Viridiplantae</taxon>
        <taxon>Streptophyta</taxon>
        <taxon>Embryophyta</taxon>
        <taxon>Tracheophyta</taxon>
        <taxon>Spermatophyta</taxon>
        <taxon>Magnoliopsida</taxon>
        <taxon>Ranunculales</taxon>
        <taxon>Menispermaceae</taxon>
        <taxon>Menispermoideae</taxon>
        <taxon>Cissampelideae</taxon>
        <taxon>Stephania</taxon>
    </lineage>
</organism>
<evidence type="ECO:0000313" key="1">
    <source>
        <dbReference type="EMBL" id="KAK9133052.1"/>
    </source>
</evidence>
<proteinExistence type="predicted"/>
<comment type="caution">
    <text evidence="1">The sequence shown here is derived from an EMBL/GenBank/DDBJ whole genome shotgun (WGS) entry which is preliminary data.</text>
</comment>
<accession>A0AAP0JHK9</accession>
<sequence length="125" mass="14386">MMWPLLAVMKRNIWGKKKCSRVADESMDATHHHHHDEQAMVMHDVHMMRRPTSSSHGFSFICSMLRSPLALFSCTSSSYHHPHHHHAINGGAEGALWLSDEFGRVPEMMNNAIVSDNMRYMMILM</sequence>
<keyword evidence="2" id="KW-1185">Reference proteome</keyword>
<dbReference type="AlphaFoldDB" id="A0AAP0JHK9"/>
<reference evidence="1 2" key="1">
    <citation type="submission" date="2024-01" db="EMBL/GenBank/DDBJ databases">
        <title>Genome assemblies of Stephania.</title>
        <authorList>
            <person name="Yang L."/>
        </authorList>
    </citation>
    <scope>NUCLEOTIDE SEQUENCE [LARGE SCALE GENOMIC DNA]</scope>
    <source>
        <strain evidence="1">JXDWG</strain>
        <tissue evidence="1">Leaf</tissue>
    </source>
</reference>
<dbReference type="EMBL" id="JBBNAG010000005">
    <property type="protein sequence ID" value="KAK9133052.1"/>
    <property type="molecule type" value="Genomic_DNA"/>
</dbReference>